<name>A0ABX2ATT8_9BACT</name>
<dbReference type="PANTHER" id="PTHR34070">
    <property type="entry name" value="ARMADILLO-TYPE FOLD"/>
    <property type="match status" value="1"/>
</dbReference>
<gene>
    <name evidence="1" type="ORF">HPS55_00710</name>
</gene>
<dbReference type="CDD" id="cd06561">
    <property type="entry name" value="AlkD_like"/>
    <property type="match status" value="1"/>
</dbReference>
<comment type="caution">
    <text evidence="1">The sequence shown here is derived from an EMBL/GenBank/DDBJ whole genome shotgun (WGS) entry which is preliminary data.</text>
</comment>
<dbReference type="Proteomes" id="UP001193734">
    <property type="component" value="Unassembled WGS sequence"/>
</dbReference>
<dbReference type="Gene3D" id="1.25.10.90">
    <property type="match status" value="1"/>
</dbReference>
<evidence type="ECO:0000313" key="2">
    <source>
        <dbReference type="Proteomes" id="UP001193734"/>
    </source>
</evidence>
<reference evidence="1 2" key="1">
    <citation type="submission" date="2020-05" db="EMBL/GenBank/DDBJ databases">
        <title>Distinct polysaccharide utilization as determinants for interspecies competition between intestinal Prevotella spp.</title>
        <authorList>
            <person name="Galvez E.J.C."/>
            <person name="Iljazovic A."/>
            <person name="Strowig T."/>
        </authorList>
    </citation>
    <scope>NUCLEOTIDE SEQUENCE [LARGE SCALE GENOMIC DNA]</scope>
    <source>
        <strain evidence="1 2">PROD</strain>
    </source>
</reference>
<proteinExistence type="predicted"/>
<dbReference type="GeneID" id="82156276"/>
<dbReference type="SUPFAM" id="SSF48371">
    <property type="entry name" value="ARM repeat"/>
    <property type="match status" value="1"/>
</dbReference>
<dbReference type="RefSeq" id="WP_172324642.1">
    <property type="nucleotide sequence ID" value="NZ_CASGIA010000011.1"/>
</dbReference>
<dbReference type="EMBL" id="JABKKE010000001">
    <property type="protein sequence ID" value="NPE12868.1"/>
    <property type="molecule type" value="Genomic_DNA"/>
</dbReference>
<accession>A0ABX2ATT8</accession>
<evidence type="ECO:0000313" key="1">
    <source>
        <dbReference type="EMBL" id="NPE12868.1"/>
    </source>
</evidence>
<dbReference type="Pfam" id="PF08713">
    <property type="entry name" value="DNA_alkylation"/>
    <property type="match status" value="1"/>
</dbReference>
<dbReference type="PANTHER" id="PTHR34070:SF1">
    <property type="entry name" value="DNA ALKYLATION REPAIR PROTEIN"/>
    <property type="match status" value="1"/>
</dbReference>
<organism evidence="1 2">
    <name type="scientific">Xylanibacter rodentium</name>
    <dbReference type="NCBI Taxonomy" id="2736289"/>
    <lineage>
        <taxon>Bacteria</taxon>
        <taxon>Pseudomonadati</taxon>
        <taxon>Bacteroidota</taxon>
        <taxon>Bacteroidia</taxon>
        <taxon>Bacteroidales</taxon>
        <taxon>Prevotellaceae</taxon>
        <taxon>Xylanibacter</taxon>
    </lineage>
</organism>
<sequence>MNTSEHIISDLRAVAIEEKRQGMARFFKTGKGEYGEGDIFLGVTVPCVRRVAKAHISTPLEELHHLMISEYHEARLCALLIMVMKCEHANECIHKEILDFYLKYTKYINNWDLVDLSAPVIVGNYLADKPRDLIYKLADSHLLWENRIAIVSTMALIRRGDTDDIYALAVKMMGHRHDLIRKAIGWMLREAGKHDHKRLYDFVEANRNRMPRTMLRYAIEKFTDEERKYLMKKQARI</sequence>
<dbReference type="InterPro" id="IPR016024">
    <property type="entry name" value="ARM-type_fold"/>
</dbReference>
<dbReference type="InterPro" id="IPR014825">
    <property type="entry name" value="DNA_alkylation"/>
</dbReference>
<protein>
    <submittedName>
        <fullName evidence="1">DNA alkylation repair protein</fullName>
    </submittedName>
</protein>
<keyword evidence="2" id="KW-1185">Reference proteome</keyword>